<name>A0A1E5C7W7_9GAMM</name>
<evidence type="ECO:0000313" key="3">
    <source>
        <dbReference type="Proteomes" id="UP000095039"/>
    </source>
</evidence>
<accession>A0A1E5C7W7</accession>
<comment type="caution">
    <text evidence="2">The sequence shown here is derived from an EMBL/GenBank/DDBJ whole genome shotgun (WGS) entry which is preliminary data.</text>
</comment>
<gene>
    <name evidence="2" type="ORF">A1OK_09360</name>
</gene>
<dbReference type="InterPro" id="IPR025489">
    <property type="entry name" value="DUF4381"/>
</dbReference>
<keyword evidence="1" id="KW-0472">Membrane</keyword>
<dbReference type="RefSeq" id="WP_016959958.1">
    <property type="nucleotide sequence ID" value="NZ_AJWN02000046.1"/>
</dbReference>
<dbReference type="EMBL" id="AJWN02000046">
    <property type="protein sequence ID" value="OEE61555.1"/>
    <property type="molecule type" value="Genomic_DNA"/>
</dbReference>
<dbReference type="Pfam" id="PF14316">
    <property type="entry name" value="DUF4381"/>
    <property type="match status" value="1"/>
</dbReference>
<keyword evidence="1" id="KW-1133">Transmembrane helix</keyword>
<feature type="transmembrane region" description="Helical" evidence="1">
    <location>
        <begin position="27"/>
        <end position="47"/>
    </location>
</feature>
<organism evidence="2 3">
    <name type="scientific">Enterovibrio norvegicus FF-454</name>
    <dbReference type="NCBI Taxonomy" id="1185651"/>
    <lineage>
        <taxon>Bacteria</taxon>
        <taxon>Pseudomonadati</taxon>
        <taxon>Pseudomonadota</taxon>
        <taxon>Gammaproteobacteria</taxon>
        <taxon>Vibrionales</taxon>
        <taxon>Vibrionaceae</taxon>
        <taxon>Enterovibrio</taxon>
    </lineage>
</organism>
<keyword evidence="3" id="KW-1185">Reference proteome</keyword>
<sequence length="168" mass="18218">MTNTASTTLPLADIQLQIAPGIWPLAWGWWALIAALLAATLLAIFLLRQRTQSLQARNEALNQLTQANSLAAINALLKRAALSYFDRDLVAGLTGSAWLAFLDSQLPAIKQGFVAQDELWQKGIFANVALSDAELNTCKALAETWLKQALPPNSKPIDSNATKEANHV</sequence>
<keyword evidence="1" id="KW-0812">Transmembrane</keyword>
<dbReference type="AlphaFoldDB" id="A0A1E5C7W7"/>
<protein>
    <recommendedName>
        <fullName evidence="4">DUF4381 domain-containing protein</fullName>
    </recommendedName>
</protein>
<reference evidence="2 3" key="1">
    <citation type="journal article" date="2012" name="Science">
        <title>Ecological populations of bacteria act as socially cohesive units of antibiotic production and resistance.</title>
        <authorList>
            <person name="Cordero O.X."/>
            <person name="Wildschutte H."/>
            <person name="Kirkup B."/>
            <person name="Proehl S."/>
            <person name="Ngo L."/>
            <person name="Hussain F."/>
            <person name="Le Roux F."/>
            <person name="Mincer T."/>
            <person name="Polz M.F."/>
        </authorList>
    </citation>
    <scope>NUCLEOTIDE SEQUENCE [LARGE SCALE GENOMIC DNA]</scope>
    <source>
        <strain evidence="2 3">FF-454</strain>
    </source>
</reference>
<proteinExistence type="predicted"/>
<evidence type="ECO:0008006" key="4">
    <source>
        <dbReference type="Google" id="ProtNLM"/>
    </source>
</evidence>
<evidence type="ECO:0000313" key="2">
    <source>
        <dbReference type="EMBL" id="OEE61555.1"/>
    </source>
</evidence>
<dbReference type="Proteomes" id="UP000095039">
    <property type="component" value="Unassembled WGS sequence"/>
</dbReference>
<evidence type="ECO:0000256" key="1">
    <source>
        <dbReference type="SAM" id="Phobius"/>
    </source>
</evidence>